<dbReference type="eggNOG" id="COG4461">
    <property type="taxonomic scope" value="Bacteria"/>
</dbReference>
<proteinExistence type="predicted"/>
<reference evidence="1 2" key="1">
    <citation type="journal article" date="2012" name="J. Bacteriol.">
        <title>Complete genome sequence of the B12-producing Shimwellia blattae strain DSM 4481, isolated from a cockroach.</title>
        <authorList>
            <person name="Brzuszkiewicz E."/>
            <person name="Waschkowitz T."/>
            <person name="Wiezer A."/>
            <person name="Daniel R."/>
        </authorList>
    </citation>
    <scope>NUCLEOTIDE SEQUENCE [LARGE SCALE GENOMIC DNA]</scope>
    <source>
        <strain evidence="2">ATCC 29907 / DSM 4481 / JCM 1650 / NBRC 105725 / CDC 9005-74</strain>
    </source>
</reference>
<evidence type="ECO:0000313" key="2">
    <source>
        <dbReference type="Proteomes" id="UP000001955"/>
    </source>
</evidence>
<sequence>MMKTCSSTVSMKVDPEHYTALSNFYTSHYARNMDKVLEDYTLEQKASVFTAKVNYTLQPGADEHSVAVRLDEHNAISSGTAFLSVLDITIPIIRQADMRAQQPQQDGQKQAATQQM</sequence>
<dbReference type="HOGENOM" id="CLU_2095210_0_0_6"/>
<protein>
    <submittedName>
        <fullName evidence="1">Uncharacterized protein</fullName>
    </submittedName>
</protein>
<dbReference type="KEGG" id="ebt:EBL_c34870"/>
<dbReference type="EMBL" id="CP001560">
    <property type="protein sequence ID" value="AFJ48542.1"/>
    <property type="molecule type" value="Genomic_DNA"/>
</dbReference>
<gene>
    <name evidence="1" type="ordered locus">EBL_c34870</name>
</gene>
<name>I2BDD8_SHIBC</name>
<organism evidence="1 2">
    <name type="scientific">Shimwellia blattae (strain ATCC 29907 / DSM 4481 / JCM 1650 / NBRC 105725 / CDC 9005-74)</name>
    <name type="common">Escherichia blattae</name>
    <dbReference type="NCBI Taxonomy" id="630626"/>
    <lineage>
        <taxon>Bacteria</taxon>
        <taxon>Pseudomonadati</taxon>
        <taxon>Pseudomonadota</taxon>
        <taxon>Gammaproteobacteria</taxon>
        <taxon>Enterobacterales</taxon>
        <taxon>Enterobacteriaceae</taxon>
        <taxon>Shimwellia</taxon>
    </lineage>
</organism>
<evidence type="ECO:0000313" key="1">
    <source>
        <dbReference type="EMBL" id="AFJ48542.1"/>
    </source>
</evidence>
<accession>I2BDD8</accession>
<dbReference type="Proteomes" id="UP000001955">
    <property type="component" value="Chromosome"/>
</dbReference>
<dbReference type="AlphaFoldDB" id="I2BDD8"/>
<keyword evidence="2" id="KW-1185">Reference proteome</keyword>